<evidence type="ECO:0000313" key="2">
    <source>
        <dbReference type="EMBL" id="MCQ4925201.1"/>
    </source>
</evidence>
<name>A0ABT1SFG4_9FIRM</name>
<protein>
    <submittedName>
        <fullName evidence="2">Questin oxidase family protein</fullName>
    </submittedName>
</protein>
<reference evidence="2 3" key="1">
    <citation type="submission" date="2022-06" db="EMBL/GenBank/DDBJ databases">
        <title>Isolation of gut microbiota from human fecal samples.</title>
        <authorList>
            <person name="Pamer E.G."/>
            <person name="Barat B."/>
            <person name="Waligurski E."/>
            <person name="Medina S."/>
            <person name="Paddock L."/>
            <person name="Mostad J."/>
        </authorList>
    </citation>
    <scope>NUCLEOTIDE SEQUENCE [LARGE SCALE GENOMIC DNA]</scope>
    <source>
        <strain evidence="2 3">DFI.7.95</strain>
    </source>
</reference>
<keyword evidence="1" id="KW-0560">Oxidoreductase</keyword>
<evidence type="ECO:0000256" key="1">
    <source>
        <dbReference type="ARBA" id="ARBA00023002"/>
    </source>
</evidence>
<accession>A0ABT1SFG4</accession>
<sequence>MSIGKLINEYGKEFSPYMRGLVNHLPMAQLALYQMTKDFEKVKSYTESYVKIVNIDLIKKEYPQCNSFEECLGKRELYESCLELVKKEIQKKNINEVIRYVLNTYSLGMSSGLFHALIRVAYAVEGLKIEEDLVDEVARSLAYYITTYREADLFKRKISGLKIIEEMDGIMNNSHIRELLESKNTMGRKIRALYDDEEYLKLGFVIDGKEEEKVKALLHILLPSFIKSGSIVILHCITGLHALIVLKEYYDNFENVLDILTTCIITHLLTQDDLSFISKKDRIIDFSWNNIISMGRESTDVHTLKLTYSCSQLSKLYDMIELKKAAKKRILMT</sequence>
<gene>
    <name evidence="2" type="ORF">NE686_19010</name>
</gene>
<organism evidence="2 3">
    <name type="scientific">Tissierella carlieri</name>
    <dbReference type="NCBI Taxonomy" id="689904"/>
    <lineage>
        <taxon>Bacteria</taxon>
        <taxon>Bacillati</taxon>
        <taxon>Bacillota</taxon>
        <taxon>Tissierellia</taxon>
        <taxon>Tissierellales</taxon>
        <taxon>Tissierellaceae</taxon>
        <taxon>Tissierella</taxon>
    </lineage>
</organism>
<dbReference type="EMBL" id="JANGAC010000019">
    <property type="protein sequence ID" value="MCQ4925201.1"/>
    <property type="molecule type" value="Genomic_DNA"/>
</dbReference>
<dbReference type="Proteomes" id="UP001524478">
    <property type="component" value="Unassembled WGS sequence"/>
</dbReference>
<evidence type="ECO:0000313" key="3">
    <source>
        <dbReference type="Proteomes" id="UP001524478"/>
    </source>
</evidence>
<comment type="caution">
    <text evidence="2">The sequence shown here is derived from an EMBL/GenBank/DDBJ whole genome shotgun (WGS) entry which is preliminary data.</text>
</comment>
<dbReference type="InterPro" id="IPR025337">
    <property type="entry name" value="Questin_oxidase-like"/>
</dbReference>
<dbReference type="RefSeq" id="WP_216560827.1">
    <property type="nucleotide sequence ID" value="NZ_JAHLOH010000043.1"/>
</dbReference>
<proteinExistence type="predicted"/>
<keyword evidence="3" id="KW-1185">Reference proteome</keyword>
<dbReference type="Pfam" id="PF14027">
    <property type="entry name" value="Questin_oxidase"/>
    <property type="match status" value="1"/>
</dbReference>